<dbReference type="SMART" id="SM00419">
    <property type="entry name" value="HTH_CRP"/>
    <property type="match status" value="1"/>
</dbReference>
<dbReference type="Proteomes" id="UP001149140">
    <property type="component" value="Unassembled WGS sequence"/>
</dbReference>
<gene>
    <name evidence="6" type="ORF">OM076_42905</name>
</gene>
<dbReference type="GO" id="GO:0005829">
    <property type="term" value="C:cytosol"/>
    <property type="evidence" value="ECO:0007669"/>
    <property type="project" value="TreeGrafter"/>
</dbReference>
<dbReference type="CDD" id="cd00038">
    <property type="entry name" value="CAP_ED"/>
    <property type="match status" value="1"/>
</dbReference>
<dbReference type="RefSeq" id="WP_270046340.1">
    <property type="nucleotide sequence ID" value="NZ_JAPDOD010000087.1"/>
</dbReference>
<accession>A0A9X3N4T2</accession>
<reference evidence="6" key="1">
    <citation type="submission" date="2022-10" db="EMBL/GenBank/DDBJ databases">
        <title>The WGS of Solirubrobacter ginsenosidimutans DSM 21036.</title>
        <authorList>
            <person name="Jiang Z."/>
        </authorList>
    </citation>
    <scope>NUCLEOTIDE SEQUENCE</scope>
    <source>
        <strain evidence="6">DSM 21036</strain>
    </source>
</reference>
<evidence type="ECO:0000313" key="7">
    <source>
        <dbReference type="Proteomes" id="UP001149140"/>
    </source>
</evidence>
<dbReference type="AlphaFoldDB" id="A0A9X3N4T2"/>
<evidence type="ECO:0000259" key="5">
    <source>
        <dbReference type="PROSITE" id="PS51063"/>
    </source>
</evidence>
<feature type="domain" description="HTH crp-type" evidence="5">
    <location>
        <begin position="147"/>
        <end position="220"/>
    </location>
</feature>
<dbReference type="EMBL" id="JAPDOD010000087">
    <property type="protein sequence ID" value="MDA0167088.1"/>
    <property type="molecule type" value="Genomic_DNA"/>
</dbReference>
<sequence>MVGSATGTHVHDFATAIGPEAAQALRERGQRCSFPRGRPLVYEGQVPDRVLWIQRGSVKVGVFTVSGREALLAFRGPGELVGEQSAIDGEPRSATVVTVAPVEALAFTHTAFRSFLLARPDVALELAALLSRRLREADARRLEFAGLSSTGRVAAMLVEFSARFGREDNSGIRIALPLSQEELASCTATSLESVGRALQIMRGLNYIETGRREIHVVDLPALERLGRGEVPAARPRVGS</sequence>
<dbReference type="InterPro" id="IPR018490">
    <property type="entry name" value="cNMP-bd_dom_sf"/>
</dbReference>
<evidence type="ECO:0000256" key="3">
    <source>
        <dbReference type="ARBA" id="ARBA00023163"/>
    </source>
</evidence>
<dbReference type="InterPro" id="IPR012318">
    <property type="entry name" value="HTH_CRP"/>
</dbReference>
<dbReference type="GO" id="GO:0003677">
    <property type="term" value="F:DNA binding"/>
    <property type="evidence" value="ECO:0007669"/>
    <property type="project" value="UniProtKB-KW"/>
</dbReference>
<dbReference type="Gene3D" id="2.60.120.10">
    <property type="entry name" value="Jelly Rolls"/>
    <property type="match status" value="1"/>
</dbReference>
<dbReference type="InterPro" id="IPR014710">
    <property type="entry name" value="RmlC-like_jellyroll"/>
</dbReference>
<keyword evidence="7" id="KW-1185">Reference proteome</keyword>
<proteinExistence type="predicted"/>
<dbReference type="InterPro" id="IPR000595">
    <property type="entry name" value="cNMP-bd_dom"/>
</dbReference>
<keyword evidence="2" id="KW-0238">DNA-binding</keyword>
<dbReference type="PANTHER" id="PTHR24567:SF74">
    <property type="entry name" value="HTH-TYPE TRANSCRIPTIONAL REGULATOR ARCR"/>
    <property type="match status" value="1"/>
</dbReference>
<name>A0A9X3N4T2_9ACTN</name>
<dbReference type="PROSITE" id="PS50042">
    <property type="entry name" value="CNMP_BINDING_3"/>
    <property type="match status" value="1"/>
</dbReference>
<dbReference type="InterPro" id="IPR050397">
    <property type="entry name" value="Env_Response_Regulators"/>
</dbReference>
<feature type="domain" description="Cyclic nucleotide-binding" evidence="4">
    <location>
        <begin position="34"/>
        <end position="133"/>
    </location>
</feature>
<dbReference type="SMART" id="SM00100">
    <property type="entry name" value="cNMP"/>
    <property type="match status" value="1"/>
</dbReference>
<keyword evidence="1" id="KW-0805">Transcription regulation</keyword>
<evidence type="ECO:0000259" key="4">
    <source>
        <dbReference type="PROSITE" id="PS50042"/>
    </source>
</evidence>
<dbReference type="PROSITE" id="PS51063">
    <property type="entry name" value="HTH_CRP_2"/>
    <property type="match status" value="1"/>
</dbReference>
<dbReference type="SUPFAM" id="SSF46785">
    <property type="entry name" value="Winged helix' DNA-binding domain"/>
    <property type="match status" value="1"/>
</dbReference>
<dbReference type="SUPFAM" id="SSF51206">
    <property type="entry name" value="cAMP-binding domain-like"/>
    <property type="match status" value="1"/>
</dbReference>
<dbReference type="InterPro" id="IPR036390">
    <property type="entry name" value="WH_DNA-bd_sf"/>
</dbReference>
<dbReference type="InterPro" id="IPR036388">
    <property type="entry name" value="WH-like_DNA-bd_sf"/>
</dbReference>
<keyword evidence="3" id="KW-0804">Transcription</keyword>
<evidence type="ECO:0000313" key="6">
    <source>
        <dbReference type="EMBL" id="MDA0167088.1"/>
    </source>
</evidence>
<dbReference type="Pfam" id="PF00027">
    <property type="entry name" value="cNMP_binding"/>
    <property type="match status" value="1"/>
</dbReference>
<protein>
    <submittedName>
        <fullName evidence="6">Crp/Fnr family transcriptional regulator</fullName>
    </submittedName>
</protein>
<dbReference type="GO" id="GO:0003700">
    <property type="term" value="F:DNA-binding transcription factor activity"/>
    <property type="evidence" value="ECO:0007669"/>
    <property type="project" value="TreeGrafter"/>
</dbReference>
<evidence type="ECO:0000256" key="1">
    <source>
        <dbReference type="ARBA" id="ARBA00023015"/>
    </source>
</evidence>
<evidence type="ECO:0000256" key="2">
    <source>
        <dbReference type="ARBA" id="ARBA00023125"/>
    </source>
</evidence>
<dbReference type="Pfam" id="PF13545">
    <property type="entry name" value="HTH_Crp_2"/>
    <property type="match status" value="1"/>
</dbReference>
<dbReference type="PANTHER" id="PTHR24567">
    <property type="entry name" value="CRP FAMILY TRANSCRIPTIONAL REGULATORY PROTEIN"/>
    <property type="match status" value="1"/>
</dbReference>
<organism evidence="6 7">
    <name type="scientific">Solirubrobacter ginsenosidimutans</name>
    <dbReference type="NCBI Taxonomy" id="490573"/>
    <lineage>
        <taxon>Bacteria</taxon>
        <taxon>Bacillati</taxon>
        <taxon>Actinomycetota</taxon>
        <taxon>Thermoleophilia</taxon>
        <taxon>Solirubrobacterales</taxon>
        <taxon>Solirubrobacteraceae</taxon>
        <taxon>Solirubrobacter</taxon>
    </lineage>
</organism>
<comment type="caution">
    <text evidence="6">The sequence shown here is derived from an EMBL/GenBank/DDBJ whole genome shotgun (WGS) entry which is preliminary data.</text>
</comment>
<dbReference type="Gene3D" id="1.10.10.10">
    <property type="entry name" value="Winged helix-like DNA-binding domain superfamily/Winged helix DNA-binding domain"/>
    <property type="match status" value="1"/>
</dbReference>